<keyword evidence="2" id="KW-0677">Repeat</keyword>
<dbReference type="Proteomes" id="UP000029994">
    <property type="component" value="Unassembled WGS sequence"/>
</dbReference>
<keyword evidence="5" id="KW-1185">Reference proteome</keyword>
<gene>
    <name evidence="4" type="ORF">EA26_10170</name>
</gene>
<dbReference type="AlphaFoldDB" id="A0A099LTR1"/>
<evidence type="ECO:0000256" key="2">
    <source>
        <dbReference type="ARBA" id="ARBA00022737"/>
    </source>
</evidence>
<organism evidence="4 5">
    <name type="scientific">Vibrio navarrensis</name>
    <dbReference type="NCBI Taxonomy" id="29495"/>
    <lineage>
        <taxon>Bacteria</taxon>
        <taxon>Pseudomonadati</taxon>
        <taxon>Pseudomonadota</taxon>
        <taxon>Gammaproteobacteria</taxon>
        <taxon>Vibrionales</taxon>
        <taxon>Vibrionaceae</taxon>
        <taxon>Vibrio</taxon>
    </lineage>
</organism>
<keyword evidence="1" id="KW-0433">Leucine-rich repeat</keyword>
<reference evidence="4 5" key="1">
    <citation type="submission" date="2014-04" db="EMBL/GenBank/DDBJ databases">
        <title>Genome sequencing of Vibrio navarrensis strains.</title>
        <authorList>
            <person name="Gladney L.M."/>
            <person name="Katz L.S."/>
            <person name="Marino-Ramirez L."/>
            <person name="Jordan I.K."/>
        </authorList>
    </citation>
    <scope>NUCLEOTIDE SEQUENCE [LARGE SCALE GENOMIC DNA]</scope>
    <source>
        <strain evidence="4 5">ATCC 51183</strain>
    </source>
</reference>
<accession>A0A099LTR1</accession>
<evidence type="ECO:0000313" key="5">
    <source>
        <dbReference type="Proteomes" id="UP000029994"/>
    </source>
</evidence>
<protein>
    <submittedName>
        <fullName evidence="4">Uncharacterized protein</fullName>
    </submittedName>
</protein>
<dbReference type="eggNOG" id="COG5184">
    <property type="taxonomic scope" value="Bacteria"/>
</dbReference>
<dbReference type="PANTHER" id="PTHR47566">
    <property type="match status" value="1"/>
</dbReference>
<evidence type="ECO:0000313" key="4">
    <source>
        <dbReference type="EMBL" id="KGK11648.1"/>
    </source>
</evidence>
<dbReference type="STRING" id="29495.EA26_10170"/>
<dbReference type="Pfam" id="PF22352">
    <property type="entry name" value="K319L-like_PKD"/>
    <property type="match status" value="3"/>
</dbReference>
<dbReference type="RefSeq" id="WP_152593673.1">
    <property type="nucleotide sequence ID" value="NZ_CP061844.1"/>
</dbReference>
<dbReference type="eggNOG" id="COG4886">
    <property type="taxonomic scope" value="Bacteria"/>
</dbReference>
<dbReference type="GO" id="GO:0035591">
    <property type="term" value="F:signaling adaptor activity"/>
    <property type="evidence" value="ECO:0007669"/>
    <property type="project" value="TreeGrafter"/>
</dbReference>
<evidence type="ECO:0000256" key="3">
    <source>
        <dbReference type="SAM" id="MobiDB-lite"/>
    </source>
</evidence>
<name>A0A099LTR1_9VIBR</name>
<dbReference type="EMBL" id="JMCG01000001">
    <property type="protein sequence ID" value="KGK11648.1"/>
    <property type="molecule type" value="Genomic_DNA"/>
</dbReference>
<dbReference type="InterPro" id="IPR052574">
    <property type="entry name" value="CDIRP"/>
</dbReference>
<dbReference type="GeneID" id="43683542"/>
<comment type="caution">
    <text evidence="4">The sequence shown here is derived from an EMBL/GenBank/DDBJ whole genome shotgun (WGS) entry which is preliminary data.</text>
</comment>
<sequence>MLKKTLLAATVSVLSACGGDSGGSADTPATPQNRPPSVELGQDIATEPLQPIELLAQHSDPDGDVLTFQWQQIAGPALNLQGIDSEQLTFETPQVVVDTRYAFRLTVTDPKGQQATDTVAVTVKYQPDNSQNQAPVLYLEKPFAVQEDTQEVRLHASATDSDGSIASIYWQQLSGSTVTLSDPTSFNPTFTVPDVDEDDLIQFDVKVTDNLGASAKSGQVITVHANNGNQRPVVSLGDNQTVQEGTLLTVTANASDSDGTITEYSWAQLSGPEASLSNEDSAEAQLTVPAYQPGAANKIRISVQVVDDQHGRSVSSVDLTIVPKDGSFSSIRYRDPEMKRCVEDLRDFHHWSAVTDVVTLECPIRYEISTTMDLAAFPNLRNMIIRSPKLSDFNANYTPDIEQLTLYLSALSHVDLKPLADLQSLRIERLAQLQSLDLSYSSALTDLDIRESKLPALDLTATTALEAVEIRSTELAALQLADMPSLQRLVLTQNQLSELNLTKMPALIALAVNGNQLTALDLSELTALTTFSASDNQLTALTFAEGIPLKMLILDKNPISTLNLRPFVELEQLRASDTKLKALDFSHNEKLTTLLVEKVPSLTQLTGDVTQLHSLDISYSGVTSVDFAALNNLEILGASGMSLQHFDARKHPKLQQLMLADNQLSTLDISANPDLVVLDVQGNQLKMLDLTHNPETFELTANDNQLENVILPEGSRLSYLSLANNQLKSVDVVKAINVFDVELNNNPLSSLDIGELLQLRALDVSNTPISDFELAVLSSGFWCLVAENHQFSTAMQDKVAEFAAQSGHLFSTLPRGDLNVANFCHQQSQ</sequence>
<dbReference type="Gene3D" id="3.80.10.10">
    <property type="entry name" value="Ribonuclease Inhibitor"/>
    <property type="match status" value="2"/>
</dbReference>
<dbReference type="Gene3D" id="2.60.40.10">
    <property type="entry name" value="Immunoglobulins"/>
    <property type="match status" value="3"/>
</dbReference>
<dbReference type="InterPro" id="IPR032675">
    <property type="entry name" value="LRR_dom_sf"/>
</dbReference>
<dbReference type="InterPro" id="IPR013783">
    <property type="entry name" value="Ig-like_fold"/>
</dbReference>
<dbReference type="SUPFAM" id="SSF52058">
    <property type="entry name" value="L domain-like"/>
    <property type="match status" value="2"/>
</dbReference>
<feature type="region of interest" description="Disordered" evidence="3">
    <location>
        <begin position="19"/>
        <end position="39"/>
    </location>
</feature>
<dbReference type="PROSITE" id="PS51257">
    <property type="entry name" value="PROKAR_LIPOPROTEIN"/>
    <property type="match status" value="1"/>
</dbReference>
<evidence type="ECO:0000256" key="1">
    <source>
        <dbReference type="ARBA" id="ARBA00022614"/>
    </source>
</evidence>
<proteinExistence type="predicted"/>
<dbReference type="PANTHER" id="PTHR47566:SF1">
    <property type="entry name" value="PROTEIN NUD1"/>
    <property type="match status" value="1"/>
</dbReference>